<gene>
    <name evidence="3" type="ORF">GCM10009559_59980</name>
</gene>
<feature type="region of interest" description="Disordered" evidence="1">
    <location>
        <begin position="12"/>
        <end position="39"/>
    </location>
</feature>
<dbReference type="Proteomes" id="UP001499967">
    <property type="component" value="Unassembled WGS sequence"/>
</dbReference>
<dbReference type="SUPFAM" id="SSF51182">
    <property type="entry name" value="RmlC-like cupins"/>
    <property type="match status" value="1"/>
</dbReference>
<proteinExistence type="predicted"/>
<reference evidence="3 4" key="1">
    <citation type="journal article" date="2019" name="Int. J. Syst. Evol. Microbiol.">
        <title>The Global Catalogue of Microorganisms (GCM) 10K type strain sequencing project: providing services to taxonomists for standard genome sequencing and annotation.</title>
        <authorList>
            <consortium name="The Broad Institute Genomics Platform"/>
            <consortium name="The Broad Institute Genome Sequencing Center for Infectious Disease"/>
            <person name="Wu L."/>
            <person name="Ma J."/>
        </authorList>
    </citation>
    <scope>NUCLEOTIDE SEQUENCE [LARGE SCALE GENOMIC DNA]</scope>
    <source>
        <strain evidence="3 4">JCM 11117</strain>
    </source>
</reference>
<comment type="caution">
    <text evidence="3">The sequence shown here is derived from an EMBL/GenBank/DDBJ whole genome shotgun (WGS) entry which is preliminary data.</text>
</comment>
<evidence type="ECO:0000256" key="1">
    <source>
        <dbReference type="SAM" id="MobiDB-lite"/>
    </source>
</evidence>
<dbReference type="RefSeq" id="WP_343945033.1">
    <property type="nucleotide sequence ID" value="NZ_BAAAHP010000191.1"/>
</dbReference>
<evidence type="ECO:0000259" key="2">
    <source>
        <dbReference type="Pfam" id="PF07883"/>
    </source>
</evidence>
<accession>A0ABN1N911</accession>
<dbReference type="InterPro" id="IPR053146">
    <property type="entry name" value="QDO-like"/>
</dbReference>
<organism evidence="3 4">
    <name type="scientific">Pseudonocardia zijingensis</name>
    <dbReference type="NCBI Taxonomy" id="153376"/>
    <lineage>
        <taxon>Bacteria</taxon>
        <taxon>Bacillati</taxon>
        <taxon>Actinomycetota</taxon>
        <taxon>Actinomycetes</taxon>
        <taxon>Pseudonocardiales</taxon>
        <taxon>Pseudonocardiaceae</taxon>
        <taxon>Pseudonocardia</taxon>
    </lineage>
</organism>
<evidence type="ECO:0000313" key="4">
    <source>
        <dbReference type="Proteomes" id="UP001499967"/>
    </source>
</evidence>
<dbReference type="Gene3D" id="2.60.120.10">
    <property type="entry name" value="Jelly Rolls"/>
    <property type="match status" value="1"/>
</dbReference>
<dbReference type="InterPro" id="IPR014710">
    <property type="entry name" value="RmlC-like_jellyroll"/>
</dbReference>
<feature type="domain" description="Cupin type-2" evidence="2">
    <location>
        <begin position="64"/>
        <end position="133"/>
    </location>
</feature>
<dbReference type="EMBL" id="BAAAHP010000191">
    <property type="protein sequence ID" value="GAA0898123.1"/>
    <property type="molecule type" value="Genomic_DNA"/>
</dbReference>
<evidence type="ECO:0000313" key="3">
    <source>
        <dbReference type="EMBL" id="GAA0898123.1"/>
    </source>
</evidence>
<sequence length="169" mass="18311">MSYPHPRYLGTTGEINATYRPASTPPDFVSKPVSSSGPTVGSGTAYHYLATTATSDGDFGLYRVDMGPDFGGPATHFHRAMAESFFVLSGTLALFDGERWVNGTAGDYLYVPPGGLHAFRNDSGEPVSMLMLFTPGAPREAYFEGVTELAGMTDDERARFFIDHDSFFV</sequence>
<keyword evidence="4" id="KW-1185">Reference proteome</keyword>
<dbReference type="InterPro" id="IPR011051">
    <property type="entry name" value="RmlC_Cupin_sf"/>
</dbReference>
<dbReference type="InterPro" id="IPR013096">
    <property type="entry name" value="Cupin_2"/>
</dbReference>
<dbReference type="PANTHER" id="PTHR36440">
    <property type="entry name" value="PUTATIVE (AFU_ORTHOLOGUE AFUA_8G07350)-RELATED"/>
    <property type="match status" value="1"/>
</dbReference>
<dbReference type="PANTHER" id="PTHR36440:SF1">
    <property type="entry name" value="PUTATIVE (AFU_ORTHOLOGUE AFUA_8G07350)-RELATED"/>
    <property type="match status" value="1"/>
</dbReference>
<feature type="compositionally biased region" description="Low complexity" evidence="1">
    <location>
        <begin position="29"/>
        <end position="39"/>
    </location>
</feature>
<protein>
    <submittedName>
        <fullName evidence="3">Cupin domain-containing protein</fullName>
    </submittedName>
</protein>
<name>A0ABN1N911_9PSEU</name>
<dbReference type="Pfam" id="PF07883">
    <property type="entry name" value="Cupin_2"/>
    <property type="match status" value="1"/>
</dbReference>